<reference evidence="1" key="1">
    <citation type="submission" date="2020-09" db="EMBL/GenBank/DDBJ databases">
        <title>Genome-Enabled Discovery of Anthraquinone Biosynthesis in Senna tora.</title>
        <authorList>
            <person name="Kang S.-H."/>
            <person name="Pandey R.P."/>
            <person name="Lee C.-M."/>
            <person name="Sim J.-S."/>
            <person name="Jeong J.-T."/>
            <person name="Choi B.-S."/>
            <person name="Jung M."/>
            <person name="Ginzburg D."/>
            <person name="Zhao K."/>
            <person name="Won S.Y."/>
            <person name="Oh T.-J."/>
            <person name="Yu Y."/>
            <person name="Kim N.-H."/>
            <person name="Lee O.R."/>
            <person name="Lee T.-H."/>
            <person name="Bashyal P."/>
            <person name="Kim T.-S."/>
            <person name="Lee W.-H."/>
            <person name="Kawkins C."/>
            <person name="Kim C.-K."/>
            <person name="Kim J.S."/>
            <person name="Ahn B.O."/>
            <person name="Rhee S.Y."/>
            <person name="Sohng J.K."/>
        </authorList>
    </citation>
    <scope>NUCLEOTIDE SEQUENCE</scope>
    <source>
        <tissue evidence="1">Leaf</tissue>
    </source>
</reference>
<proteinExistence type="predicted"/>
<gene>
    <name evidence="1" type="ORF">G2W53_013979</name>
</gene>
<evidence type="ECO:0000313" key="1">
    <source>
        <dbReference type="EMBL" id="KAF7831646.1"/>
    </source>
</evidence>
<comment type="caution">
    <text evidence="1">The sequence shown here is derived from an EMBL/GenBank/DDBJ whole genome shotgun (WGS) entry which is preliminary data.</text>
</comment>
<accession>A0A834U2A3</accession>
<evidence type="ECO:0000313" key="2">
    <source>
        <dbReference type="Proteomes" id="UP000634136"/>
    </source>
</evidence>
<dbReference type="EMBL" id="JAAIUW010000005">
    <property type="protein sequence ID" value="KAF7831646.1"/>
    <property type="molecule type" value="Genomic_DNA"/>
</dbReference>
<protein>
    <submittedName>
        <fullName evidence="1">Uncharacterized protein</fullName>
    </submittedName>
</protein>
<sequence length="126" mass="14050">MIFNFVNMSRPFGRCCLLIIFNFVNLPVPLEGVVFPSSLLVPLEGAVFPSSSILLSCPVPLRAAWSSHHLQLCEFVRPFRGCDLPIISSCPFEGRGHNLLIFDLFPPIGGRDIPVIFNFVNSSRLF</sequence>
<name>A0A834U2A3_9FABA</name>
<dbReference type="AlphaFoldDB" id="A0A834U2A3"/>
<dbReference type="Proteomes" id="UP000634136">
    <property type="component" value="Unassembled WGS sequence"/>
</dbReference>
<keyword evidence="2" id="KW-1185">Reference proteome</keyword>
<organism evidence="1 2">
    <name type="scientific">Senna tora</name>
    <dbReference type="NCBI Taxonomy" id="362788"/>
    <lineage>
        <taxon>Eukaryota</taxon>
        <taxon>Viridiplantae</taxon>
        <taxon>Streptophyta</taxon>
        <taxon>Embryophyta</taxon>
        <taxon>Tracheophyta</taxon>
        <taxon>Spermatophyta</taxon>
        <taxon>Magnoliopsida</taxon>
        <taxon>eudicotyledons</taxon>
        <taxon>Gunneridae</taxon>
        <taxon>Pentapetalae</taxon>
        <taxon>rosids</taxon>
        <taxon>fabids</taxon>
        <taxon>Fabales</taxon>
        <taxon>Fabaceae</taxon>
        <taxon>Caesalpinioideae</taxon>
        <taxon>Cassia clade</taxon>
        <taxon>Senna</taxon>
    </lineage>
</organism>